<accession>A0A8X6U0E6</accession>
<name>A0A8X6U0E6_NEPPI</name>
<gene>
    <name evidence="1" type="ORF">NPIL_677671</name>
</gene>
<evidence type="ECO:0000313" key="1">
    <source>
        <dbReference type="EMBL" id="GFT68985.1"/>
    </source>
</evidence>
<keyword evidence="2" id="KW-1185">Reference proteome</keyword>
<organism evidence="1 2">
    <name type="scientific">Nephila pilipes</name>
    <name type="common">Giant wood spider</name>
    <name type="synonym">Nephila maculata</name>
    <dbReference type="NCBI Taxonomy" id="299642"/>
    <lineage>
        <taxon>Eukaryota</taxon>
        <taxon>Metazoa</taxon>
        <taxon>Ecdysozoa</taxon>
        <taxon>Arthropoda</taxon>
        <taxon>Chelicerata</taxon>
        <taxon>Arachnida</taxon>
        <taxon>Araneae</taxon>
        <taxon>Araneomorphae</taxon>
        <taxon>Entelegynae</taxon>
        <taxon>Araneoidea</taxon>
        <taxon>Nephilidae</taxon>
        <taxon>Nephila</taxon>
    </lineage>
</organism>
<reference evidence="1" key="1">
    <citation type="submission" date="2020-08" db="EMBL/GenBank/DDBJ databases">
        <title>Multicomponent nature underlies the extraordinary mechanical properties of spider dragline silk.</title>
        <authorList>
            <person name="Kono N."/>
            <person name="Nakamura H."/>
            <person name="Mori M."/>
            <person name="Yoshida Y."/>
            <person name="Ohtoshi R."/>
            <person name="Malay A.D."/>
            <person name="Moran D.A.P."/>
            <person name="Tomita M."/>
            <person name="Numata K."/>
            <person name="Arakawa K."/>
        </authorList>
    </citation>
    <scope>NUCLEOTIDE SEQUENCE</scope>
</reference>
<proteinExistence type="predicted"/>
<protein>
    <submittedName>
        <fullName evidence="1">Uncharacterized protein</fullName>
    </submittedName>
</protein>
<dbReference type="AlphaFoldDB" id="A0A8X6U0E6"/>
<evidence type="ECO:0000313" key="2">
    <source>
        <dbReference type="Proteomes" id="UP000887013"/>
    </source>
</evidence>
<sequence length="80" mass="9202">MEIFESSVPAENDFALSYDHFHEQFTIDGIVQAMDEANSSGALLRIVNDVMKTQKTIIRKEKLFDFIQEIDSDIIAYQET</sequence>
<comment type="caution">
    <text evidence="1">The sequence shown here is derived from an EMBL/GenBank/DDBJ whole genome shotgun (WGS) entry which is preliminary data.</text>
</comment>
<dbReference type="EMBL" id="BMAW01116069">
    <property type="protein sequence ID" value="GFT68985.1"/>
    <property type="molecule type" value="Genomic_DNA"/>
</dbReference>
<dbReference type="Proteomes" id="UP000887013">
    <property type="component" value="Unassembled WGS sequence"/>
</dbReference>